<keyword evidence="2" id="KW-1185">Reference proteome</keyword>
<reference evidence="1" key="1">
    <citation type="submission" date="2021-01" db="UniProtKB">
        <authorList>
            <consortium name="EnsemblPlants"/>
        </authorList>
    </citation>
    <scope>IDENTIFICATION</scope>
</reference>
<dbReference type="AlphaFoldDB" id="A0A7N0T8W2"/>
<accession>A0A7N0T8W2</accession>
<proteinExistence type="predicted"/>
<dbReference type="PANTHER" id="PTHR34199:SF2">
    <property type="entry name" value="NUMOD3 MOTIF FAMILY PROTEIN, EXPRESSED"/>
    <property type="match status" value="1"/>
</dbReference>
<dbReference type="EnsemblPlants" id="Kaladp0026s0091.1.v1.1">
    <property type="protein sequence ID" value="Kaladp0026s0091.1.v1.1"/>
    <property type="gene ID" value="Kaladp0026s0091.v1.1"/>
</dbReference>
<dbReference type="PANTHER" id="PTHR34199">
    <property type="entry name" value="NUMOD3 MOTIF FAMILY PROTEIN, EXPRESSED"/>
    <property type="match status" value="1"/>
</dbReference>
<protein>
    <submittedName>
        <fullName evidence="1">Uncharacterized protein</fullName>
    </submittedName>
</protein>
<organism evidence="1 2">
    <name type="scientific">Kalanchoe fedtschenkoi</name>
    <name type="common">Lavender scallops</name>
    <name type="synonym">South American air plant</name>
    <dbReference type="NCBI Taxonomy" id="63787"/>
    <lineage>
        <taxon>Eukaryota</taxon>
        <taxon>Viridiplantae</taxon>
        <taxon>Streptophyta</taxon>
        <taxon>Embryophyta</taxon>
        <taxon>Tracheophyta</taxon>
        <taxon>Spermatophyta</taxon>
        <taxon>Magnoliopsida</taxon>
        <taxon>eudicotyledons</taxon>
        <taxon>Gunneridae</taxon>
        <taxon>Pentapetalae</taxon>
        <taxon>Saxifragales</taxon>
        <taxon>Crassulaceae</taxon>
        <taxon>Kalanchoe</taxon>
    </lineage>
</organism>
<name>A0A7N0T8W2_KALFE</name>
<dbReference type="Proteomes" id="UP000594263">
    <property type="component" value="Unplaced"/>
</dbReference>
<dbReference type="Gramene" id="Kaladp0026s0091.1.v1.1">
    <property type="protein sequence ID" value="Kaladp0026s0091.1.v1.1"/>
    <property type="gene ID" value="Kaladp0026s0091.v1.1"/>
</dbReference>
<sequence>MGWPFSNIKKSNAPKYKDSLASSKMEMIKSIRAQRAEANYNKIKAIEQARIMIAQAEKAAKAFEATASTNPHSMASLIETRKLIDEAILSILSVDAIVYALY</sequence>
<evidence type="ECO:0000313" key="2">
    <source>
        <dbReference type="Proteomes" id="UP000594263"/>
    </source>
</evidence>
<evidence type="ECO:0000313" key="1">
    <source>
        <dbReference type="EnsemblPlants" id="Kaladp0026s0091.1.v1.1"/>
    </source>
</evidence>